<dbReference type="InterPro" id="IPR051693">
    <property type="entry name" value="UPF0046_metallophosphoest"/>
</dbReference>
<dbReference type="EMBL" id="MU864382">
    <property type="protein sequence ID" value="KAK4188917.1"/>
    <property type="molecule type" value="Genomic_DNA"/>
</dbReference>
<dbReference type="PANTHER" id="PTHR12905:SF0">
    <property type="entry name" value="CALCINEURIN-LIKE PHOSPHOESTERASE DOMAIN-CONTAINING PROTEIN"/>
    <property type="match status" value="1"/>
</dbReference>
<dbReference type="InterPro" id="IPR004843">
    <property type="entry name" value="Calcineurin-like_PHP"/>
</dbReference>
<reference evidence="2" key="1">
    <citation type="journal article" date="2023" name="Mol. Phylogenet. Evol.">
        <title>Genome-scale phylogeny and comparative genomics of the fungal order Sordariales.</title>
        <authorList>
            <person name="Hensen N."/>
            <person name="Bonometti L."/>
            <person name="Westerberg I."/>
            <person name="Brannstrom I.O."/>
            <person name="Guillou S."/>
            <person name="Cros-Aarteil S."/>
            <person name="Calhoun S."/>
            <person name="Haridas S."/>
            <person name="Kuo A."/>
            <person name="Mondo S."/>
            <person name="Pangilinan J."/>
            <person name="Riley R."/>
            <person name="LaButti K."/>
            <person name="Andreopoulos B."/>
            <person name="Lipzen A."/>
            <person name="Chen C."/>
            <person name="Yan M."/>
            <person name="Daum C."/>
            <person name="Ng V."/>
            <person name="Clum A."/>
            <person name="Steindorff A."/>
            <person name="Ohm R.A."/>
            <person name="Martin F."/>
            <person name="Silar P."/>
            <person name="Natvig D.O."/>
            <person name="Lalanne C."/>
            <person name="Gautier V."/>
            <person name="Ament-Velasquez S.L."/>
            <person name="Kruys A."/>
            <person name="Hutchinson M.I."/>
            <person name="Powell A.J."/>
            <person name="Barry K."/>
            <person name="Miller A.N."/>
            <person name="Grigoriev I.V."/>
            <person name="Debuchy R."/>
            <person name="Gladieux P."/>
            <person name="Hiltunen Thoren M."/>
            <person name="Johannesson H."/>
        </authorList>
    </citation>
    <scope>NUCLEOTIDE SEQUENCE</scope>
    <source>
        <strain evidence="2">PSN309</strain>
    </source>
</reference>
<dbReference type="Proteomes" id="UP001302126">
    <property type="component" value="Unassembled WGS sequence"/>
</dbReference>
<dbReference type="PANTHER" id="PTHR12905">
    <property type="entry name" value="METALLOPHOSPHOESTERASE"/>
    <property type="match status" value="1"/>
</dbReference>
<evidence type="ECO:0000259" key="1">
    <source>
        <dbReference type="Pfam" id="PF00149"/>
    </source>
</evidence>
<evidence type="ECO:0000313" key="2">
    <source>
        <dbReference type="EMBL" id="KAK4188917.1"/>
    </source>
</evidence>
<dbReference type="InterPro" id="IPR029052">
    <property type="entry name" value="Metallo-depent_PP-like"/>
</dbReference>
<dbReference type="Pfam" id="PF00149">
    <property type="entry name" value="Metallophos"/>
    <property type="match status" value="1"/>
</dbReference>
<accession>A0AAN7AK25</accession>
<dbReference type="AlphaFoldDB" id="A0AAN7AK25"/>
<feature type="domain" description="Calcineurin-like phosphoesterase" evidence="1">
    <location>
        <begin position="17"/>
        <end position="196"/>
    </location>
</feature>
<proteinExistence type="predicted"/>
<name>A0AAN7AK25_9PEZI</name>
<comment type="caution">
    <text evidence="2">The sequence shown here is derived from an EMBL/GenBank/DDBJ whole genome shotgun (WGS) entry which is preliminary data.</text>
</comment>
<sequence length="324" mass="36620">MSTPQTDKMQNTSIKTTFLIISDTHAGNRDANPIFIPGKTVPADVAIHCGDLTDHSKLEEFKNVLEMLRKINAPLKLVVPGNNDGKSAKKECIVLLEEGTHHFVLQNEANLTIYASPYTQGRNKNKKSGFRFNGCHDFNIPSNVDVVATHCPPRWVLDPNENPHRTKTTTCREYEILFPRISCVRPKLHCFGHDHQRWDAELITWRHGQAPSDGPLSLYDRVVDKEASVVIKDLNNYTKAEFREGKKHKRTSHCAGDERPIVQGRNILFVNAAIQPMSHRYPAQLLWLVDIDLSLHVDKTEPAEVVEGNVSIEEGISRLALRDK</sequence>
<keyword evidence="3" id="KW-1185">Reference proteome</keyword>
<protein>
    <submittedName>
        <fullName evidence="2">Ser/Thr protein phosphatase</fullName>
    </submittedName>
</protein>
<dbReference type="Gene3D" id="3.60.21.10">
    <property type="match status" value="1"/>
</dbReference>
<gene>
    <name evidence="2" type="ORF">QBC35DRAFT_548291</name>
</gene>
<evidence type="ECO:0000313" key="3">
    <source>
        <dbReference type="Proteomes" id="UP001302126"/>
    </source>
</evidence>
<organism evidence="2 3">
    <name type="scientific">Podospora australis</name>
    <dbReference type="NCBI Taxonomy" id="1536484"/>
    <lineage>
        <taxon>Eukaryota</taxon>
        <taxon>Fungi</taxon>
        <taxon>Dikarya</taxon>
        <taxon>Ascomycota</taxon>
        <taxon>Pezizomycotina</taxon>
        <taxon>Sordariomycetes</taxon>
        <taxon>Sordariomycetidae</taxon>
        <taxon>Sordariales</taxon>
        <taxon>Podosporaceae</taxon>
        <taxon>Podospora</taxon>
    </lineage>
</organism>
<dbReference type="SUPFAM" id="SSF56300">
    <property type="entry name" value="Metallo-dependent phosphatases"/>
    <property type="match status" value="1"/>
</dbReference>
<dbReference type="GO" id="GO:0016787">
    <property type="term" value="F:hydrolase activity"/>
    <property type="evidence" value="ECO:0007669"/>
    <property type="project" value="InterPro"/>
</dbReference>
<reference evidence="2" key="2">
    <citation type="submission" date="2023-05" db="EMBL/GenBank/DDBJ databases">
        <authorList>
            <consortium name="Lawrence Berkeley National Laboratory"/>
            <person name="Steindorff A."/>
            <person name="Hensen N."/>
            <person name="Bonometti L."/>
            <person name="Westerberg I."/>
            <person name="Brannstrom I.O."/>
            <person name="Guillou S."/>
            <person name="Cros-Aarteil S."/>
            <person name="Calhoun S."/>
            <person name="Haridas S."/>
            <person name="Kuo A."/>
            <person name="Mondo S."/>
            <person name="Pangilinan J."/>
            <person name="Riley R."/>
            <person name="Labutti K."/>
            <person name="Andreopoulos B."/>
            <person name="Lipzen A."/>
            <person name="Chen C."/>
            <person name="Yanf M."/>
            <person name="Daum C."/>
            <person name="Ng V."/>
            <person name="Clum A."/>
            <person name="Ohm R."/>
            <person name="Martin F."/>
            <person name="Silar P."/>
            <person name="Natvig D."/>
            <person name="Lalanne C."/>
            <person name="Gautier V."/>
            <person name="Ament-Velasquez S.L."/>
            <person name="Kruys A."/>
            <person name="Hutchinson M.I."/>
            <person name="Powell A.J."/>
            <person name="Barry K."/>
            <person name="Miller A.N."/>
            <person name="Grigoriev I.V."/>
            <person name="Debuchy R."/>
            <person name="Gladieux P."/>
            <person name="Thoren M.H."/>
            <person name="Johannesson H."/>
        </authorList>
    </citation>
    <scope>NUCLEOTIDE SEQUENCE</scope>
    <source>
        <strain evidence="2">PSN309</strain>
    </source>
</reference>